<proteinExistence type="inferred from homology"/>
<dbReference type="AlphaFoldDB" id="A0AA96GB42"/>
<organism evidence="3 4">
    <name type="scientific">Candidatus Nitrospira allomarina</name>
    <dbReference type="NCBI Taxonomy" id="3020900"/>
    <lineage>
        <taxon>Bacteria</taxon>
        <taxon>Pseudomonadati</taxon>
        <taxon>Nitrospirota</taxon>
        <taxon>Nitrospiria</taxon>
        <taxon>Nitrospirales</taxon>
        <taxon>Nitrospiraceae</taxon>
        <taxon>Nitrospira</taxon>
    </lineage>
</organism>
<evidence type="ECO:0000313" key="4">
    <source>
        <dbReference type="Proteomes" id="UP001302719"/>
    </source>
</evidence>
<dbReference type="GO" id="GO:0005829">
    <property type="term" value="C:cytosol"/>
    <property type="evidence" value="ECO:0007669"/>
    <property type="project" value="TreeGrafter"/>
</dbReference>
<dbReference type="SUPFAM" id="SSF143456">
    <property type="entry name" value="VC0467-like"/>
    <property type="match status" value="1"/>
</dbReference>
<keyword evidence="4" id="KW-1185">Reference proteome</keyword>
<comment type="similarity">
    <text evidence="1 2">Belongs to the UPF0301 (AlgH) family.</text>
</comment>
<reference evidence="3 4" key="1">
    <citation type="submission" date="2023-01" db="EMBL/GenBank/DDBJ databases">
        <title>Cultivation and genomic characterization of new, ubiquitous marine nitrite-oxidizing bacteria from the Nitrospirales.</title>
        <authorList>
            <person name="Mueller A.J."/>
            <person name="Daebeler A."/>
            <person name="Herbold C.W."/>
            <person name="Kirkegaard R.H."/>
            <person name="Daims H."/>
        </authorList>
    </citation>
    <scope>NUCLEOTIDE SEQUENCE [LARGE SCALE GENOMIC DNA]</scope>
    <source>
        <strain evidence="3 4">VA</strain>
    </source>
</reference>
<dbReference type="Pfam" id="PF02622">
    <property type="entry name" value="DUF179"/>
    <property type="match status" value="1"/>
</dbReference>
<gene>
    <name evidence="3" type="ORF">PP769_00620</name>
</gene>
<dbReference type="HAMAP" id="MF_00758">
    <property type="entry name" value="UPF0301"/>
    <property type="match status" value="1"/>
</dbReference>
<dbReference type="PANTHER" id="PTHR30327:SF1">
    <property type="entry name" value="UPF0301 PROTEIN YQGE"/>
    <property type="match status" value="1"/>
</dbReference>
<dbReference type="Proteomes" id="UP001302719">
    <property type="component" value="Chromosome"/>
</dbReference>
<sequence>MDTPLGKGVFLIATPALRDPNFRQTVVLLCEHGPEGALGVVVNRPTEMNIAEVLPQVPVLEGQEHRVYSGGPVQKNSLLVLYRLNEEIEDTHAVLDGVYLGGNMETLERILEVPGEHESFRAYMGYSGWGPGQLETEMESGSWLTMPAQPHLVFEEDSQVLWGEVIRTFGDHYTMYAHMPVDPNLN</sequence>
<dbReference type="InterPro" id="IPR003774">
    <property type="entry name" value="AlgH-like"/>
</dbReference>
<dbReference type="Gene3D" id="3.40.1740.10">
    <property type="entry name" value="VC0467-like"/>
    <property type="match status" value="1"/>
</dbReference>
<evidence type="ECO:0000313" key="3">
    <source>
        <dbReference type="EMBL" id="WNM58296.1"/>
    </source>
</evidence>
<protein>
    <recommendedName>
        <fullName evidence="2">UPF0301 protein PP769_00620</fullName>
    </recommendedName>
</protein>
<evidence type="ECO:0000256" key="1">
    <source>
        <dbReference type="ARBA" id="ARBA00009600"/>
    </source>
</evidence>
<dbReference type="RefSeq" id="WP_312643951.1">
    <property type="nucleotide sequence ID" value="NZ_CP116967.1"/>
</dbReference>
<evidence type="ECO:0000256" key="2">
    <source>
        <dbReference type="HAMAP-Rule" id="MF_00758"/>
    </source>
</evidence>
<dbReference type="PANTHER" id="PTHR30327">
    <property type="entry name" value="UNCHARACTERIZED PROTEIN YQGE"/>
    <property type="match status" value="1"/>
</dbReference>
<dbReference type="KEGG" id="nall:PP769_00620"/>
<accession>A0AA96GB42</accession>
<dbReference type="EMBL" id="CP116967">
    <property type="protein sequence ID" value="WNM58296.1"/>
    <property type="molecule type" value="Genomic_DNA"/>
</dbReference>
<name>A0AA96GB42_9BACT</name>